<dbReference type="InterPro" id="IPR050187">
    <property type="entry name" value="Lipid_Phosphate_FormReg"/>
</dbReference>
<keyword evidence="3" id="KW-1185">Reference proteome</keyword>
<dbReference type="InterPro" id="IPR017438">
    <property type="entry name" value="ATP-NAD_kinase_N"/>
</dbReference>
<dbReference type="SUPFAM" id="SSF111331">
    <property type="entry name" value="NAD kinase/diacylglycerol kinase-like"/>
    <property type="match status" value="1"/>
</dbReference>
<dbReference type="SMART" id="SM00046">
    <property type="entry name" value="DAGKc"/>
    <property type="match status" value="1"/>
</dbReference>
<dbReference type="GO" id="GO:0005737">
    <property type="term" value="C:cytoplasm"/>
    <property type="evidence" value="ECO:0007669"/>
    <property type="project" value="TreeGrafter"/>
</dbReference>
<dbReference type="InterPro" id="IPR001206">
    <property type="entry name" value="Diacylglycerol_kinase_cat_dom"/>
</dbReference>
<accession>S9VUU1</accession>
<dbReference type="Gene3D" id="3.40.50.10330">
    <property type="entry name" value="Probable inorganic polyphosphate/atp-NAD kinase, domain 1"/>
    <property type="match status" value="1"/>
</dbReference>
<dbReference type="PANTHER" id="PTHR12358">
    <property type="entry name" value="SPHINGOSINE KINASE"/>
    <property type="match status" value="1"/>
</dbReference>
<dbReference type="GO" id="GO:0016773">
    <property type="term" value="F:phosphotransferase activity, alcohol group as acceptor"/>
    <property type="evidence" value="ECO:0007669"/>
    <property type="project" value="UniProtKB-ARBA"/>
</dbReference>
<comment type="caution">
    <text evidence="2">The sequence shown here is derived from an EMBL/GenBank/DDBJ whole genome shotgun (WGS) entry which is preliminary data.</text>
</comment>
<dbReference type="Pfam" id="PF00781">
    <property type="entry name" value="DAGK_cat"/>
    <property type="match status" value="1"/>
</dbReference>
<dbReference type="PROSITE" id="PS50146">
    <property type="entry name" value="DAGK"/>
    <property type="match status" value="1"/>
</dbReference>
<protein>
    <recommendedName>
        <fullName evidence="1">DAGKc domain-containing protein</fullName>
    </recommendedName>
</protein>
<dbReference type="EMBL" id="ATMH01003757">
    <property type="protein sequence ID" value="EPY30946.1"/>
    <property type="molecule type" value="Genomic_DNA"/>
</dbReference>
<evidence type="ECO:0000259" key="1">
    <source>
        <dbReference type="PROSITE" id="PS50146"/>
    </source>
</evidence>
<name>S9VUU1_9TRYP</name>
<dbReference type="GO" id="GO:0046512">
    <property type="term" value="P:sphingosine biosynthetic process"/>
    <property type="evidence" value="ECO:0007669"/>
    <property type="project" value="TreeGrafter"/>
</dbReference>
<feature type="domain" description="DAGKc" evidence="1">
    <location>
        <begin position="2"/>
        <end position="136"/>
    </location>
</feature>
<dbReference type="Proteomes" id="UP000015354">
    <property type="component" value="Unassembled WGS sequence"/>
</dbReference>
<sequence>MPHFQRCLALLNTRSGAREALSVYASALRQYLDKAGVVHTDVHVPAASSIAALRDHLAASDCLIVCGGDGTVSSVVNTLALTAAPAQLRTPVLVVPCGLQNSIAHSLGLSSAERAVSAFVTGRADAVPVWEVRVDGKVVRYVVSYVAVGSYADIVRRFHHLGAAGDEYVAALPMVTNKFYAAAVYTTVRADTVPCRLRLHRADGAETVYEPPLRTAVLAQMPFQHGGFSLTPAATYKRRELAATVATAAATRLRLWHLLRCEAVDGLVEEADGVSAHTGLTAATLEVLSPEGDAAETDAEVCLMLDGEQMRVARGSVVTVTATTLHLPFMIC</sequence>
<dbReference type="Gene3D" id="2.60.200.40">
    <property type="match status" value="1"/>
</dbReference>
<evidence type="ECO:0000313" key="2">
    <source>
        <dbReference type="EMBL" id="EPY30946.1"/>
    </source>
</evidence>
<proteinExistence type="predicted"/>
<dbReference type="GO" id="GO:0016020">
    <property type="term" value="C:membrane"/>
    <property type="evidence" value="ECO:0007669"/>
    <property type="project" value="TreeGrafter"/>
</dbReference>
<dbReference type="GO" id="GO:0001727">
    <property type="term" value="F:lipid kinase activity"/>
    <property type="evidence" value="ECO:0007669"/>
    <property type="project" value="UniProtKB-ARBA"/>
</dbReference>
<dbReference type="InterPro" id="IPR016064">
    <property type="entry name" value="NAD/diacylglycerol_kinase_sf"/>
</dbReference>
<evidence type="ECO:0000313" key="3">
    <source>
        <dbReference type="Proteomes" id="UP000015354"/>
    </source>
</evidence>
<dbReference type="OrthoDB" id="3853857at2759"/>
<dbReference type="PANTHER" id="PTHR12358:SF31">
    <property type="entry name" value="ACYLGLYCEROL KINASE, MITOCHONDRIAL"/>
    <property type="match status" value="1"/>
</dbReference>
<organism evidence="2 3">
    <name type="scientific">Strigomonas culicis</name>
    <dbReference type="NCBI Taxonomy" id="28005"/>
    <lineage>
        <taxon>Eukaryota</taxon>
        <taxon>Discoba</taxon>
        <taxon>Euglenozoa</taxon>
        <taxon>Kinetoplastea</taxon>
        <taxon>Metakinetoplastina</taxon>
        <taxon>Trypanosomatida</taxon>
        <taxon>Trypanosomatidae</taxon>
        <taxon>Strigomonadinae</taxon>
        <taxon>Strigomonas</taxon>
    </lineage>
</organism>
<gene>
    <name evidence="2" type="ORF">STCU_03757</name>
</gene>
<dbReference type="AlphaFoldDB" id="S9VUU1"/>
<reference evidence="2 3" key="1">
    <citation type="journal article" date="2013" name="PLoS ONE">
        <title>Predicting the Proteins of Angomonas deanei, Strigomonas culicis and Their Respective Endosymbionts Reveals New Aspects of the Trypanosomatidae Family.</title>
        <authorList>
            <person name="Motta M.C."/>
            <person name="Martins A.C."/>
            <person name="de Souza S.S."/>
            <person name="Catta-Preta C.M."/>
            <person name="Silva R."/>
            <person name="Klein C.C."/>
            <person name="de Almeida L.G."/>
            <person name="de Lima Cunha O."/>
            <person name="Ciapina L.P."/>
            <person name="Brocchi M."/>
            <person name="Colabardini A.C."/>
            <person name="de Araujo Lima B."/>
            <person name="Machado C.R."/>
            <person name="de Almeida Soares C.M."/>
            <person name="Probst C.M."/>
            <person name="de Menezes C.B."/>
            <person name="Thompson C.E."/>
            <person name="Bartholomeu D.C."/>
            <person name="Gradia D.F."/>
            <person name="Pavoni D.P."/>
            <person name="Grisard E.C."/>
            <person name="Fantinatti-Garboggini F."/>
            <person name="Marchini F.K."/>
            <person name="Rodrigues-Luiz G.F."/>
            <person name="Wagner G."/>
            <person name="Goldman G.H."/>
            <person name="Fietto J.L."/>
            <person name="Elias M.C."/>
            <person name="Goldman M.H."/>
            <person name="Sagot M.F."/>
            <person name="Pereira M."/>
            <person name="Stoco P.H."/>
            <person name="de Mendonca-Neto R.P."/>
            <person name="Teixeira S.M."/>
            <person name="Maciel T.E."/>
            <person name="de Oliveira Mendes T.A."/>
            <person name="Urmenyi T.P."/>
            <person name="de Souza W."/>
            <person name="Schenkman S."/>
            <person name="de Vasconcelos A.T."/>
        </authorList>
    </citation>
    <scope>NUCLEOTIDE SEQUENCE [LARGE SCALE GENOMIC DNA]</scope>
</reference>